<sequence length="100" mass="10751">MVLGSADTDGLPGDWAGIKAEAGATVSLEHVHASEYTSMDFQNGSVTIRHSRFGKFSGYGLLLPARTACWLTTSSTTPATPVARSAFNWWMPAQPFRVTC</sequence>
<dbReference type="AlphaFoldDB" id="A0AA95HFM6"/>
<dbReference type="EMBL" id="CP124756">
    <property type="protein sequence ID" value="WGZ96381.1"/>
    <property type="molecule type" value="Genomic_DNA"/>
</dbReference>
<accession>A0AA95HFM6</accession>
<reference evidence="1" key="1">
    <citation type="journal article" date="2023" name="Int. J. Mol. Sci.">
        <title>Metagenomics Revealed a New Genus 'Candidatus Thiocaldithrix dubininis' gen. nov., sp. nov. and a New Species 'Candidatus Thiothrix putei' sp. nov. in the Family Thiotrichaceae, Some Members of Which Have Traits of Both Na+- and H+-Motive Energetics.</title>
        <authorList>
            <person name="Ravin N.V."/>
            <person name="Muntyan M.S."/>
            <person name="Smolyakov D.D."/>
            <person name="Rudenko T.S."/>
            <person name="Beletsky A.V."/>
            <person name="Mardanov A.V."/>
            <person name="Grabovich M.Y."/>
        </authorList>
    </citation>
    <scope>NUCLEOTIDE SEQUENCE</scope>
    <source>
        <strain evidence="1">GKL-02</strain>
    </source>
</reference>
<organism evidence="1">
    <name type="scientific">Candidatus Thiothrix putei</name>
    <dbReference type="NCBI Taxonomy" id="3080811"/>
    <lineage>
        <taxon>Bacteria</taxon>
        <taxon>Pseudomonadati</taxon>
        <taxon>Pseudomonadota</taxon>
        <taxon>Gammaproteobacteria</taxon>
        <taxon>Thiotrichales</taxon>
        <taxon>Thiotrichaceae</taxon>
        <taxon>Thiothrix</taxon>
    </lineage>
</organism>
<protein>
    <submittedName>
        <fullName evidence="1">Uncharacterized protein</fullName>
    </submittedName>
</protein>
<gene>
    <name evidence="1" type="ORF">QJT81_10605</name>
</gene>
<reference evidence="1" key="2">
    <citation type="submission" date="2023-04" db="EMBL/GenBank/DDBJ databases">
        <authorList>
            <person name="Beletskiy A.V."/>
            <person name="Mardanov A.V."/>
            <person name="Ravin N.V."/>
        </authorList>
    </citation>
    <scope>NUCLEOTIDE SEQUENCE</scope>
    <source>
        <strain evidence="1">GKL-02</strain>
    </source>
</reference>
<proteinExistence type="predicted"/>
<evidence type="ECO:0000313" key="1">
    <source>
        <dbReference type="EMBL" id="WGZ96381.1"/>
    </source>
</evidence>
<dbReference type="KEGG" id="tput:QJT81_10605"/>
<dbReference type="Proteomes" id="UP001301326">
    <property type="component" value="Chromosome"/>
</dbReference>
<name>A0AA95HFM6_9GAMM</name>